<dbReference type="Proteomes" id="UP000749559">
    <property type="component" value="Unassembled WGS sequence"/>
</dbReference>
<proteinExistence type="predicted"/>
<name>A0A8S4PDC6_OWEFU</name>
<reference evidence="1" key="1">
    <citation type="submission" date="2022-03" db="EMBL/GenBank/DDBJ databases">
        <authorList>
            <person name="Martin C."/>
        </authorList>
    </citation>
    <scope>NUCLEOTIDE SEQUENCE</scope>
</reference>
<dbReference type="EMBL" id="CAIIXF020000008">
    <property type="protein sequence ID" value="CAH1791217.1"/>
    <property type="molecule type" value="Genomic_DNA"/>
</dbReference>
<comment type="caution">
    <text evidence="1">The sequence shown here is derived from an EMBL/GenBank/DDBJ whole genome shotgun (WGS) entry which is preliminary data.</text>
</comment>
<organism evidence="1 2">
    <name type="scientific">Owenia fusiformis</name>
    <name type="common">Polychaete worm</name>
    <dbReference type="NCBI Taxonomy" id="6347"/>
    <lineage>
        <taxon>Eukaryota</taxon>
        <taxon>Metazoa</taxon>
        <taxon>Spiralia</taxon>
        <taxon>Lophotrochozoa</taxon>
        <taxon>Annelida</taxon>
        <taxon>Polychaeta</taxon>
        <taxon>Sedentaria</taxon>
        <taxon>Canalipalpata</taxon>
        <taxon>Sabellida</taxon>
        <taxon>Oweniida</taxon>
        <taxon>Oweniidae</taxon>
        <taxon>Owenia</taxon>
    </lineage>
</organism>
<keyword evidence="2" id="KW-1185">Reference proteome</keyword>
<accession>A0A8S4PDC6</accession>
<evidence type="ECO:0000313" key="2">
    <source>
        <dbReference type="Proteomes" id="UP000749559"/>
    </source>
</evidence>
<gene>
    <name evidence="1" type="ORF">OFUS_LOCUS16326</name>
</gene>
<evidence type="ECO:0000313" key="1">
    <source>
        <dbReference type="EMBL" id="CAH1791217.1"/>
    </source>
</evidence>
<dbReference type="AlphaFoldDB" id="A0A8S4PDC6"/>
<sequence>MFLFSMAAKNKKFKKFIELSFNSKEEKDNFNEQWNGFRKKRPDLSTIVQVMYYFLSLAVKCTDTGNEAVPDANFHYNSFVNITKEQSKCERLFVTCESSINSLVGAVYSLGQRCHFSRTVIVTRLEDFANFVATFTISNGKHTFLWKSSPYIEGWSKFFVNEKMACGLVCSGLMYTPFTRFLNATTLGSTNERVYNETCNRLSTIISNEAKASKERAIQNSLAGSGASGITMETDACFSAFRNAKRSITFGLCNETHTVLADKVKSTNH</sequence>
<feature type="non-terminal residue" evidence="1">
    <location>
        <position position="269"/>
    </location>
</feature>
<protein>
    <submittedName>
        <fullName evidence="1">Uncharacterized protein</fullName>
    </submittedName>
</protein>